<dbReference type="Pfam" id="PF07686">
    <property type="entry name" value="V-set"/>
    <property type="match status" value="1"/>
</dbReference>
<evidence type="ECO:0000256" key="5">
    <source>
        <dbReference type="ARBA" id="ARBA00023136"/>
    </source>
</evidence>
<comment type="subcellular location">
    <subcellularLocation>
        <location evidence="1">Cell membrane</location>
    </subcellularLocation>
</comment>
<feature type="domain" description="Ig-like" evidence="10">
    <location>
        <begin position="24"/>
        <end position="111"/>
    </location>
</feature>
<dbReference type="Pfam" id="PF07679">
    <property type="entry name" value="I-set"/>
    <property type="match status" value="1"/>
</dbReference>
<dbReference type="FunFam" id="2.60.40.10:FF:000328">
    <property type="entry name" value="CLUMA_CG000981, isoform A"/>
    <property type="match status" value="1"/>
</dbReference>
<proteinExistence type="predicted"/>
<dbReference type="Gene3D" id="2.60.40.10">
    <property type="entry name" value="Immunoglobulins"/>
    <property type="match status" value="3"/>
</dbReference>
<dbReference type="AlphaFoldDB" id="A0AAJ7SED3"/>
<feature type="domain" description="Ig-like" evidence="10">
    <location>
        <begin position="221"/>
        <end position="313"/>
    </location>
</feature>
<keyword evidence="8" id="KW-0393">Immunoglobulin domain</keyword>
<gene>
    <name evidence="12" type="primary">LOC100904804</name>
</gene>
<dbReference type="InterPro" id="IPR007110">
    <property type="entry name" value="Ig-like_dom"/>
</dbReference>
<evidence type="ECO:0000256" key="1">
    <source>
        <dbReference type="ARBA" id="ARBA00004236"/>
    </source>
</evidence>
<dbReference type="PANTHER" id="PTHR12231:SF220">
    <property type="entry name" value="LACHESIN"/>
    <property type="match status" value="1"/>
</dbReference>
<dbReference type="InterPro" id="IPR003599">
    <property type="entry name" value="Ig_sub"/>
</dbReference>
<evidence type="ECO:0000256" key="6">
    <source>
        <dbReference type="ARBA" id="ARBA00023157"/>
    </source>
</evidence>
<keyword evidence="5" id="KW-0472">Membrane</keyword>
<dbReference type="InterPro" id="IPR013098">
    <property type="entry name" value="Ig_I-set"/>
</dbReference>
<dbReference type="Proteomes" id="UP000694867">
    <property type="component" value="Unplaced"/>
</dbReference>
<dbReference type="InterPro" id="IPR013106">
    <property type="entry name" value="Ig_V-set"/>
</dbReference>
<organism evidence="11 12">
    <name type="scientific">Galendromus occidentalis</name>
    <name type="common">western predatory mite</name>
    <dbReference type="NCBI Taxonomy" id="34638"/>
    <lineage>
        <taxon>Eukaryota</taxon>
        <taxon>Metazoa</taxon>
        <taxon>Ecdysozoa</taxon>
        <taxon>Arthropoda</taxon>
        <taxon>Chelicerata</taxon>
        <taxon>Arachnida</taxon>
        <taxon>Acari</taxon>
        <taxon>Parasitiformes</taxon>
        <taxon>Mesostigmata</taxon>
        <taxon>Gamasina</taxon>
        <taxon>Phytoseioidea</taxon>
        <taxon>Phytoseiidae</taxon>
        <taxon>Typhlodrominae</taxon>
        <taxon>Galendromus</taxon>
    </lineage>
</organism>
<dbReference type="SUPFAM" id="SSF48726">
    <property type="entry name" value="Immunoglobulin"/>
    <property type="match status" value="3"/>
</dbReference>
<dbReference type="InterPro" id="IPR003598">
    <property type="entry name" value="Ig_sub2"/>
</dbReference>
<keyword evidence="7" id="KW-0325">Glycoprotein</keyword>
<feature type="domain" description="Ig-like" evidence="10">
    <location>
        <begin position="131"/>
        <end position="217"/>
    </location>
</feature>
<dbReference type="PANTHER" id="PTHR12231">
    <property type="entry name" value="CTX-RELATED TYPE I TRANSMEMBRANE PROTEIN"/>
    <property type="match status" value="1"/>
</dbReference>
<dbReference type="GeneID" id="100904804"/>
<evidence type="ECO:0000256" key="3">
    <source>
        <dbReference type="ARBA" id="ARBA00022729"/>
    </source>
</evidence>
<dbReference type="InterPro" id="IPR051170">
    <property type="entry name" value="Neural/epithelial_adhesion"/>
</dbReference>
<dbReference type="InterPro" id="IPR036179">
    <property type="entry name" value="Ig-like_dom_sf"/>
</dbReference>
<evidence type="ECO:0000256" key="4">
    <source>
        <dbReference type="ARBA" id="ARBA00022737"/>
    </source>
</evidence>
<reference evidence="12" key="1">
    <citation type="submission" date="2025-08" db="UniProtKB">
        <authorList>
            <consortium name="RefSeq"/>
        </authorList>
    </citation>
    <scope>IDENTIFICATION</scope>
</reference>
<dbReference type="SMART" id="SM00408">
    <property type="entry name" value="IGc2"/>
    <property type="match status" value="3"/>
</dbReference>
<keyword evidence="4" id="KW-0677">Repeat</keyword>
<dbReference type="CDD" id="cd00096">
    <property type="entry name" value="Ig"/>
    <property type="match status" value="1"/>
</dbReference>
<sequence>MTNLYTACCLVLWCAASALAQQQPTISYISQPKTVSIGDTVDLDCSVQYAYDFPVLWVKVKNDDVMFISTGSSQIVPDQRFSIRHDATTSSYTLQITKLQETDGGIYQCRVILGQVSILTKDVRLFVRVPPVISDNSTRSIITSTGKNATLECFARGQPKPRISWRRENNNLLPTGGSVYRGNVLHIFNVTKNDRGIYYCIAENQVGKGARKNIGVEVEFPPVVVADRRHYSQAINYPVEFQCQIEAYPTPSVVWLKDGYQLHTNQHYKISIMNSGHELTTTMLRVHAVERSQLGNYTCRAINKLGTSEKIMTLVESDSVVCPPACDSQYLSGSSSIRAAVTLLAVGLLCTRTVP</sequence>
<keyword evidence="6" id="KW-1015">Disulfide bond</keyword>
<dbReference type="GO" id="GO:0005886">
    <property type="term" value="C:plasma membrane"/>
    <property type="evidence" value="ECO:0007669"/>
    <property type="project" value="UniProtKB-SubCell"/>
</dbReference>
<dbReference type="InterPro" id="IPR013783">
    <property type="entry name" value="Ig-like_fold"/>
</dbReference>
<dbReference type="FunFam" id="2.60.40.10:FF:000107">
    <property type="entry name" value="Myosin, light chain kinase a"/>
    <property type="match status" value="1"/>
</dbReference>
<protein>
    <submittedName>
        <fullName evidence="12">Lachesin</fullName>
    </submittedName>
</protein>
<dbReference type="SMART" id="SM00409">
    <property type="entry name" value="IG"/>
    <property type="match status" value="3"/>
</dbReference>
<dbReference type="GO" id="GO:0043005">
    <property type="term" value="C:neuron projection"/>
    <property type="evidence" value="ECO:0007669"/>
    <property type="project" value="TreeGrafter"/>
</dbReference>
<feature type="chain" id="PRO_5042467843" evidence="9">
    <location>
        <begin position="21"/>
        <end position="355"/>
    </location>
</feature>
<dbReference type="KEGG" id="goe:100904804"/>
<dbReference type="Pfam" id="PF13927">
    <property type="entry name" value="Ig_3"/>
    <property type="match status" value="1"/>
</dbReference>
<feature type="signal peptide" evidence="9">
    <location>
        <begin position="1"/>
        <end position="20"/>
    </location>
</feature>
<evidence type="ECO:0000256" key="8">
    <source>
        <dbReference type="ARBA" id="ARBA00023319"/>
    </source>
</evidence>
<dbReference type="PROSITE" id="PS50835">
    <property type="entry name" value="IG_LIKE"/>
    <property type="match status" value="3"/>
</dbReference>
<dbReference type="RefSeq" id="XP_028967132.1">
    <property type="nucleotide sequence ID" value="XM_029111299.1"/>
</dbReference>
<keyword evidence="2" id="KW-1003">Cell membrane</keyword>
<evidence type="ECO:0000256" key="2">
    <source>
        <dbReference type="ARBA" id="ARBA00022475"/>
    </source>
</evidence>
<evidence type="ECO:0000313" key="12">
    <source>
        <dbReference type="RefSeq" id="XP_028967132.1"/>
    </source>
</evidence>
<evidence type="ECO:0000256" key="9">
    <source>
        <dbReference type="SAM" id="SignalP"/>
    </source>
</evidence>
<keyword evidence="3 9" id="KW-0732">Signal</keyword>
<keyword evidence="11" id="KW-1185">Reference proteome</keyword>
<evidence type="ECO:0000256" key="7">
    <source>
        <dbReference type="ARBA" id="ARBA00023180"/>
    </source>
</evidence>
<name>A0AAJ7SED3_9ACAR</name>
<evidence type="ECO:0000313" key="11">
    <source>
        <dbReference type="Proteomes" id="UP000694867"/>
    </source>
</evidence>
<evidence type="ECO:0000259" key="10">
    <source>
        <dbReference type="PROSITE" id="PS50835"/>
    </source>
</evidence>
<accession>A0AAJ7SED3</accession>